<dbReference type="EMBL" id="GBRH01186240">
    <property type="protein sequence ID" value="JAE11656.1"/>
    <property type="molecule type" value="Transcribed_RNA"/>
</dbReference>
<evidence type="ECO:0000313" key="1">
    <source>
        <dbReference type="EMBL" id="JAE11656.1"/>
    </source>
</evidence>
<sequence>MAALLSVVAEQQRLVYRGERMRRREKNNNFLVPGTG</sequence>
<proteinExistence type="predicted"/>
<organism evidence="1">
    <name type="scientific">Arundo donax</name>
    <name type="common">Giant reed</name>
    <name type="synonym">Donax arundinaceus</name>
    <dbReference type="NCBI Taxonomy" id="35708"/>
    <lineage>
        <taxon>Eukaryota</taxon>
        <taxon>Viridiplantae</taxon>
        <taxon>Streptophyta</taxon>
        <taxon>Embryophyta</taxon>
        <taxon>Tracheophyta</taxon>
        <taxon>Spermatophyta</taxon>
        <taxon>Magnoliopsida</taxon>
        <taxon>Liliopsida</taxon>
        <taxon>Poales</taxon>
        <taxon>Poaceae</taxon>
        <taxon>PACMAD clade</taxon>
        <taxon>Arundinoideae</taxon>
        <taxon>Arundineae</taxon>
        <taxon>Arundo</taxon>
    </lineage>
</organism>
<name>A0A0A9FMY0_ARUDO</name>
<reference evidence="1" key="2">
    <citation type="journal article" date="2015" name="Data Brief">
        <title>Shoot transcriptome of the giant reed, Arundo donax.</title>
        <authorList>
            <person name="Barrero R.A."/>
            <person name="Guerrero F.D."/>
            <person name="Moolhuijzen P."/>
            <person name="Goolsby J.A."/>
            <person name="Tidwell J."/>
            <person name="Bellgard S.E."/>
            <person name="Bellgard M.I."/>
        </authorList>
    </citation>
    <scope>NUCLEOTIDE SEQUENCE</scope>
    <source>
        <tissue evidence="1">Shoot tissue taken approximately 20 cm above the soil surface</tissue>
    </source>
</reference>
<reference evidence="1" key="1">
    <citation type="submission" date="2014-09" db="EMBL/GenBank/DDBJ databases">
        <authorList>
            <person name="Magalhaes I.L.F."/>
            <person name="Oliveira U."/>
            <person name="Santos F.R."/>
            <person name="Vidigal T.H.D.A."/>
            <person name="Brescovit A.D."/>
            <person name="Santos A.J."/>
        </authorList>
    </citation>
    <scope>NUCLEOTIDE SEQUENCE</scope>
    <source>
        <tissue evidence="1">Shoot tissue taken approximately 20 cm above the soil surface</tissue>
    </source>
</reference>
<accession>A0A0A9FMY0</accession>
<dbReference type="AlphaFoldDB" id="A0A0A9FMY0"/>
<protein>
    <submittedName>
        <fullName evidence="1">Uncharacterized protein</fullName>
    </submittedName>
</protein>